<dbReference type="Gene3D" id="3.30.450.40">
    <property type="match status" value="1"/>
</dbReference>
<organism evidence="1 2">
    <name type="scientific">Thermoactinomyces mirandus</name>
    <dbReference type="NCBI Taxonomy" id="2756294"/>
    <lineage>
        <taxon>Bacteria</taxon>
        <taxon>Bacillati</taxon>
        <taxon>Bacillota</taxon>
        <taxon>Bacilli</taxon>
        <taxon>Bacillales</taxon>
        <taxon>Thermoactinomycetaceae</taxon>
        <taxon>Thermoactinomyces</taxon>
    </lineage>
</organism>
<protein>
    <recommendedName>
        <fullName evidence="3">GAF domain-containing protein</fullName>
    </recommendedName>
</protein>
<keyword evidence="2" id="KW-1185">Reference proteome</keyword>
<dbReference type="EMBL" id="JACEOL010000006">
    <property type="protein sequence ID" value="MBA4601206.1"/>
    <property type="molecule type" value="Genomic_DNA"/>
</dbReference>
<dbReference type="InterPro" id="IPR029016">
    <property type="entry name" value="GAF-like_dom_sf"/>
</dbReference>
<comment type="caution">
    <text evidence="1">The sequence shown here is derived from an EMBL/GenBank/DDBJ whole genome shotgun (WGS) entry which is preliminary data.</text>
</comment>
<dbReference type="SUPFAM" id="SSF55781">
    <property type="entry name" value="GAF domain-like"/>
    <property type="match status" value="1"/>
</dbReference>
<dbReference type="RefSeq" id="WP_181737430.1">
    <property type="nucleotide sequence ID" value="NZ_JACEOL010000006.1"/>
</dbReference>
<dbReference type="AlphaFoldDB" id="A0A7W2AR57"/>
<evidence type="ECO:0008006" key="3">
    <source>
        <dbReference type="Google" id="ProtNLM"/>
    </source>
</evidence>
<evidence type="ECO:0000313" key="2">
    <source>
        <dbReference type="Proteomes" id="UP000538292"/>
    </source>
</evidence>
<dbReference type="Proteomes" id="UP000538292">
    <property type="component" value="Unassembled WGS sequence"/>
</dbReference>
<evidence type="ECO:0000313" key="1">
    <source>
        <dbReference type="EMBL" id="MBA4601206.1"/>
    </source>
</evidence>
<gene>
    <name evidence="1" type="ORF">H2C83_02460</name>
</gene>
<proteinExistence type="predicted"/>
<sequence length="139" mass="15891">MRKADLFDELRAEIGAVSDRCSNQIETLYHFVCEILVQRVNDYNWSAIYLTDEYSFYLCSVYSNNYLPEVIPFGEDFLSVVAARGEVVIKHKNEKTGIYVPFYRGHHLVGVLMVEGSNLDAEDVALLEEIGLLFQTKVT</sequence>
<name>A0A7W2AR57_9BACL</name>
<accession>A0A7W2AR57</accession>
<reference evidence="1 2" key="1">
    <citation type="submission" date="2020-07" db="EMBL/GenBank/DDBJ databases">
        <title>Thermoactinomyces phylogeny.</title>
        <authorList>
            <person name="Dunlap C."/>
        </authorList>
    </citation>
    <scope>NUCLEOTIDE SEQUENCE [LARGE SCALE GENOMIC DNA]</scope>
    <source>
        <strain evidence="1 2">AMNI-1</strain>
    </source>
</reference>